<dbReference type="SMART" id="SM00665">
    <property type="entry name" value="B561"/>
    <property type="match status" value="1"/>
</dbReference>
<feature type="binding site" description="axial binding residue" evidence="9">
    <location>
        <position position="322"/>
    </location>
    <ligand>
        <name>heme b</name>
        <dbReference type="ChEBI" id="CHEBI:60344"/>
        <label>1</label>
    </ligand>
    <ligandPart>
        <name>Fe</name>
        <dbReference type="ChEBI" id="CHEBI:18248"/>
    </ligandPart>
</feature>
<evidence type="ECO:0000313" key="16">
    <source>
        <dbReference type="RefSeq" id="XP_015899375.2"/>
    </source>
</evidence>
<dbReference type="KEGG" id="zju:107432698"/>
<dbReference type="PROSITE" id="PS50836">
    <property type="entry name" value="DOMON"/>
    <property type="match status" value="1"/>
</dbReference>
<dbReference type="Gene3D" id="1.20.120.1770">
    <property type="match status" value="1"/>
</dbReference>
<evidence type="ECO:0000256" key="2">
    <source>
        <dbReference type="ARBA" id="ARBA00022448"/>
    </source>
</evidence>
<reference evidence="16" key="2">
    <citation type="submission" date="2025-08" db="UniProtKB">
        <authorList>
            <consortium name="RefSeq"/>
        </authorList>
    </citation>
    <scope>IDENTIFICATION</scope>
    <source>
        <tissue evidence="16">Seedling</tissue>
    </source>
</reference>
<dbReference type="PROSITE" id="PS50939">
    <property type="entry name" value="CYTOCHROME_B561"/>
    <property type="match status" value="1"/>
</dbReference>
<dbReference type="InterPro" id="IPR017214">
    <property type="entry name" value="UCP037471"/>
</dbReference>
<dbReference type="AlphaFoldDB" id="A0A6P4AUL9"/>
<evidence type="ECO:0000256" key="1">
    <source>
        <dbReference type="ARBA" id="ARBA00004370"/>
    </source>
</evidence>
<evidence type="ECO:0000256" key="9">
    <source>
        <dbReference type="PIRSR" id="PIRSR037471-1"/>
    </source>
</evidence>
<dbReference type="Proteomes" id="UP001652623">
    <property type="component" value="Chromosome 1"/>
</dbReference>
<reference evidence="15" key="1">
    <citation type="submission" date="2025-05" db="UniProtKB">
        <authorList>
            <consortium name="RefSeq"/>
        </authorList>
    </citation>
    <scope>NUCLEOTIDE SEQUENCE [LARGE SCALE GENOMIC DNA]</scope>
</reference>
<evidence type="ECO:0000313" key="15">
    <source>
        <dbReference type="Proteomes" id="UP001652623"/>
    </source>
</evidence>
<comment type="subcellular location">
    <subcellularLocation>
        <location evidence="1">Membrane</location>
    </subcellularLocation>
</comment>
<evidence type="ECO:0000256" key="10">
    <source>
        <dbReference type="SAM" id="MobiDB-lite"/>
    </source>
</evidence>
<dbReference type="Pfam" id="PF04526">
    <property type="entry name" value="DUF568"/>
    <property type="match status" value="1"/>
</dbReference>
<evidence type="ECO:0000256" key="7">
    <source>
        <dbReference type="ARBA" id="ARBA00023136"/>
    </source>
</evidence>
<dbReference type="PANTHER" id="PTHR23130:SF175">
    <property type="entry name" value="CYTOCHROME B561 AND DOMON DOMAIN-CONTAINING PROTEIN"/>
    <property type="match status" value="1"/>
</dbReference>
<feature type="domain" description="Cytochrome b561" evidence="14">
    <location>
        <begin position="184"/>
        <end position="377"/>
    </location>
</feature>
<dbReference type="InterPro" id="IPR005018">
    <property type="entry name" value="DOMON_domain"/>
</dbReference>
<proteinExistence type="predicted"/>
<keyword evidence="4 12" id="KW-0732">Signal</keyword>
<feature type="binding site" description="axial binding residue" evidence="9">
    <location>
        <position position="286"/>
    </location>
    <ligand>
        <name>heme b</name>
        <dbReference type="ChEBI" id="CHEBI:60344"/>
        <label>1</label>
    </ligand>
    <ligandPart>
        <name>Fe</name>
        <dbReference type="ChEBI" id="CHEBI:18248"/>
    </ligandPart>
</feature>
<keyword evidence="9" id="KW-0408">Iron</keyword>
<feature type="transmembrane region" description="Helical" evidence="11">
    <location>
        <begin position="218"/>
        <end position="239"/>
    </location>
</feature>
<dbReference type="PANTHER" id="PTHR23130">
    <property type="entry name" value="CYTOCHROME B561 AND DOMON DOMAIN-CONTAINING PROTEIN"/>
    <property type="match status" value="1"/>
</dbReference>
<feature type="transmembrane region" description="Helical" evidence="11">
    <location>
        <begin position="286"/>
        <end position="304"/>
    </location>
</feature>
<evidence type="ECO:0000256" key="11">
    <source>
        <dbReference type="SAM" id="Phobius"/>
    </source>
</evidence>
<dbReference type="RefSeq" id="XP_015899375.2">
    <property type="nucleotide sequence ID" value="XM_016043889.4"/>
</dbReference>
<dbReference type="CDD" id="cd08760">
    <property type="entry name" value="Cyt_b561_FRRS1_like"/>
    <property type="match status" value="1"/>
</dbReference>
<feature type="transmembrane region" description="Helical" evidence="11">
    <location>
        <begin position="251"/>
        <end position="274"/>
    </location>
</feature>
<feature type="binding site" description="axial binding residue" evidence="9">
    <location>
        <position position="217"/>
    </location>
    <ligand>
        <name>heme b</name>
        <dbReference type="ChEBI" id="CHEBI:60344"/>
        <label>1</label>
    </ligand>
    <ligandPart>
        <name>Fe</name>
        <dbReference type="ChEBI" id="CHEBI:18248"/>
    </ligandPart>
</feature>
<gene>
    <name evidence="16" type="primary">LOC107432698</name>
</gene>
<comment type="cofactor">
    <cofactor evidence="8">
        <name>heme b</name>
        <dbReference type="ChEBI" id="CHEBI:60344"/>
    </cofactor>
    <text evidence="8">Binds 2 heme b groups non-covalently.</text>
</comment>
<keyword evidence="3 11" id="KW-0812">Transmembrane</keyword>
<evidence type="ECO:0000259" key="14">
    <source>
        <dbReference type="PROSITE" id="PS50939"/>
    </source>
</evidence>
<keyword evidence="5 8" id="KW-0249">Electron transport</keyword>
<sequence>MISSSKSVSLMLALPFLLFTIAYSTCNEPFNQILQKRSIRNCKKLATLGAEFGWNYNMGNNTEIDIIFGVNLKETPSWVAWGLNPGDEPQMVGTKAIIAVVQPNGSLSVETYSITSSTKIGCELLPSVVDFEVKRKEAESSNTSGYFTLSATLVLPSAKYNISNLNHVWQVGFFADGLQPMQHPATLQNFDSTDTIDLIAAKNHGIGRHRRHLRMMHGILNIVGWGIFLPIGVIIARYFRKFPYPVKCWYILHVSCQIVGYSLGTAGWAIGLWLGHASRHYAFRTHRILAIFIFAFTSLQILALRLKPKPHDDYRKYWDMYHHFLGYALLAAISVNIFQGIHILKPDVTWEWSYVGVLVVLALIVLVFEICTWTKFLKPKKDQNKQSQPSDNQPQTSVSK</sequence>
<evidence type="ECO:0000256" key="3">
    <source>
        <dbReference type="ARBA" id="ARBA00022692"/>
    </source>
</evidence>
<feature type="binding site" description="axial binding residue" evidence="9">
    <location>
        <position position="253"/>
    </location>
    <ligand>
        <name>heme b</name>
        <dbReference type="ChEBI" id="CHEBI:60344"/>
        <label>1</label>
    </ligand>
    <ligandPart>
        <name>Fe</name>
        <dbReference type="ChEBI" id="CHEBI:18248"/>
    </ligandPart>
</feature>
<evidence type="ECO:0000256" key="5">
    <source>
        <dbReference type="ARBA" id="ARBA00022982"/>
    </source>
</evidence>
<feature type="chain" id="PRO_5046451861" description="Cytochrome b561 and DOMON domain-containing protein" evidence="12">
    <location>
        <begin position="27"/>
        <end position="400"/>
    </location>
</feature>
<keyword evidence="2 8" id="KW-0813">Transport</keyword>
<dbReference type="InterPro" id="IPR006593">
    <property type="entry name" value="Cyt_b561/ferric_Rdtase_TM"/>
</dbReference>
<dbReference type="InParanoid" id="A0A6P4AUL9"/>
<feature type="compositionally biased region" description="Polar residues" evidence="10">
    <location>
        <begin position="385"/>
        <end position="400"/>
    </location>
</feature>
<protein>
    <recommendedName>
        <fullName evidence="8">Cytochrome b561 and DOMON domain-containing protein</fullName>
    </recommendedName>
</protein>
<feature type="transmembrane region" description="Helical" evidence="11">
    <location>
        <begin position="350"/>
        <end position="371"/>
    </location>
</feature>
<keyword evidence="15" id="KW-1185">Reference proteome</keyword>
<evidence type="ECO:0000256" key="4">
    <source>
        <dbReference type="ARBA" id="ARBA00022729"/>
    </source>
</evidence>
<feature type="transmembrane region" description="Helical" evidence="11">
    <location>
        <begin position="324"/>
        <end position="344"/>
    </location>
</feature>
<keyword evidence="9" id="KW-0479">Metal-binding</keyword>
<feature type="signal peptide" evidence="12">
    <location>
        <begin position="1"/>
        <end position="26"/>
    </location>
</feature>
<keyword evidence="7 8" id="KW-0472">Membrane</keyword>
<organism evidence="15 16">
    <name type="scientific">Ziziphus jujuba</name>
    <name type="common">Chinese jujube</name>
    <name type="synonym">Ziziphus sativa</name>
    <dbReference type="NCBI Taxonomy" id="326968"/>
    <lineage>
        <taxon>Eukaryota</taxon>
        <taxon>Viridiplantae</taxon>
        <taxon>Streptophyta</taxon>
        <taxon>Embryophyta</taxon>
        <taxon>Tracheophyta</taxon>
        <taxon>Spermatophyta</taxon>
        <taxon>Magnoliopsida</taxon>
        <taxon>eudicotyledons</taxon>
        <taxon>Gunneridae</taxon>
        <taxon>Pentapetalae</taxon>
        <taxon>rosids</taxon>
        <taxon>fabids</taxon>
        <taxon>Rosales</taxon>
        <taxon>Rhamnaceae</taxon>
        <taxon>Paliureae</taxon>
        <taxon>Ziziphus</taxon>
    </lineage>
</organism>
<evidence type="ECO:0000256" key="12">
    <source>
        <dbReference type="SAM" id="SignalP"/>
    </source>
</evidence>
<accession>A0A6P4AUL9</accession>
<dbReference type="GeneID" id="107432698"/>
<evidence type="ECO:0000256" key="8">
    <source>
        <dbReference type="PIRNR" id="PIRNR037471"/>
    </source>
</evidence>
<feature type="region of interest" description="Disordered" evidence="10">
    <location>
        <begin position="381"/>
        <end position="400"/>
    </location>
</feature>
<dbReference type="PIRSF" id="PIRSF037471">
    <property type="entry name" value="UCP037471"/>
    <property type="match status" value="1"/>
</dbReference>
<dbReference type="GO" id="GO:0016020">
    <property type="term" value="C:membrane"/>
    <property type="evidence" value="ECO:0007669"/>
    <property type="project" value="UniProtKB-SubCell"/>
</dbReference>
<evidence type="ECO:0000256" key="6">
    <source>
        <dbReference type="ARBA" id="ARBA00022989"/>
    </source>
</evidence>
<evidence type="ECO:0000259" key="13">
    <source>
        <dbReference type="PROSITE" id="PS50836"/>
    </source>
</evidence>
<keyword evidence="6 11" id="KW-1133">Transmembrane helix</keyword>
<dbReference type="InterPro" id="IPR045265">
    <property type="entry name" value="AIR12_DOMON"/>
</dbReference>
<feature type="domain" description="DOMON" evidence="13">
    <location>
        <begin position="48"/>
        <end position="172"/>
    </location>
</feature>
<name>A0A6P4AUL9_ZIZJJ</name>
<dbReference type="GO" id="GO:0046872">
    <property type="term" value="F:metal ion binding"/>
    <property type="evidence" value="ECO:0007669"/>
    <property type="project" value="UniProtKB-KW"/>
</dbReference>